<evidence type="ECO:0000313" key="1">
    <source>
        <dbReference type="EMBL" id="CAE8623940.1"/>
    </source>
</evidence>
<reference evidence="1" key="1">
    <citation type="submission" date="2021-02" db="EMBL/GenBank/DDBJ databases">
        <authorList>
            <person name="Dougan E. K."/>
            <person name="Rhodes N."/>
            <person name="Thang M."/>
            <person name="Chan C."/>
        </authorList>
    </citation>
    <scope>NUCLEOTIDE SEQUENCE</scope>
</reference>
<gene>
    <name evidence="1" type="ORF">PGLA1383_LOCUS41136</name>
</gene>
<feature type="non-terminal residue" evidence="1">
    <location>
        <position position="50"/>
    </location>
</feature>
<dbReference type="Proteomes" id="UP000654075">
    <property type="component" value="Unassembled WGS sequence"/>
</dbReference>
<dbReference type="EMBL" id="CAJNNV010028270">
    <property type="protein sequence ID" value="CAE8623940.1"/>
    <property type="molecule type" value="Genomic_DNA"/>
</dbReference>
<comment type="caution">
    <text evidence="1">The sequence shown here is derived from an EMBL/GenBank/DDBJ whole genome shotgun (WGS) entry which is preliminary data.</text>
</comment>
<accession>A0A813GMN9</accession>
<keyword evidence="2" id="KW-1185">Reference proteome</keyword>
<feature type="non-terminal residue" evidence="1">
    <location>
        <position position="1"/>
    </location>
</feature>
<sequence length="50" mass="6041">VQRTFHEYSELITQKGQEARAKSERQREDLKRRVFEKAALAQKRRQGLLR</sequence>
<organism evidence="1 2">
    <name type="scientific">Polarella glacialis</name>
    <name type="common">Dinoflagellate</name>
    <dbReference type="NCBI Taxonomy" id="89957"/>
    <lineage>
        <taxon>Eukaryota</taxon>
        <taxon>Sar</taxon>
        <taxon>Alveolata</taxon>
        <taxon>Dinophyceae</taxon>
        <taxon>Suessiales</taxon>
        <taxon>Suessiaceae</taxon>
        <taxon>Polarella</taxon>
    </lineage>
</organism>
<evidence type="ECO:0000313" key="2">
    <source>
        <dbReference type="Proteomes" id="UP000654075"/>
    </source>
</evidence>
<name>A0A813GMN9_POLGL</name>
<proteinExistence type="predicted"/>
<dbReference type="AlphaFoldDB" id="A0A813GMN9"/>
<protein>
    <submittedName>
        <fullName evidence="1">Uncharacterized protein</fullName>
    </submittedName>
</protein>